<dbReference type="Proteomes" id="UP000028487">
    <property type="component" value="Unassembled WGS sequence"/>
</dbReference>
<sequence>MTPVLQEKWAEYRKIHPEIKLFALVNGLQYERHFGNEITYIAGVNNPLFRQHPDAKIAFAGPWLFDMAQAPSWAKKLSELERAAPSVSWLHTALSLDNLTRHLEPYLNVRLEAGETALLRFYDPRILHKIRDVFSLEQLADFTDGIDEWVYSFDCHDHFVRGGQ</sequence>
<evidence type="ECO:0000259" key="1">
    <source>
        <dbReference type="Pfam" id="PF13503"/>
    </source>
</evidence>
<dbReference type="HOGENOM" id="CLU_117228_1_0_6"/>
<dbReference type="InterPro" id="IPR025391">
    <property type="entry name" value="DUF4123"/>
</dbReference>
<dbReference type="AlphaFoldDB" id="A0A077NSC0"/>
<organism evidence="2 3">
    <name type="scientific">Xenorhabdus bovienii str. feltiae Moldova</name>
    <dbReference type="NCBI Taxonomy" id="1398200"/>
    <lineage>
        <taxon>Bacteria</taxon>
        <taxon>Pseudomonadati</taxon>
        <taxon>Pseudomonadota</taxon>
        <taxon>Gammaproteobacteria</taxon>
        <taxon>Enterobacterales</taxon>
        <taxon>Morganellaceae</taxon>
        <taxon>Xenorhabdus</taxon>
    </lineage>
</organism>
<name>A0A077NSC0_XENBV</name>
<accession>A0A077NSC0</accession>
<evidence type="ECO:0000313" key="3">
    <source>
        <dbReference type="Proteomes" id="UP000028487"/>
    </source>
</evidence>
<dbReference type="Pfam" id="PF13503">
    <property type="entry name" value="DUF4123"/>
    <property type="match status" value="1"/>
</dbReference>
<dbReference type="RefSeq" id="WP_038224145.1">
    <property type="nucleotide sequence ID" value="NZ_CAWLWD010000181.1"/>
</dbReference>
<proteinExistence type="predicted"/>
<dbReference type="EMBL" id="CBSV010000130">
    <property type="protein sequence ID" value="CDH01423.1"/>
    <property type="molecule type" value="Genomic_DNA"/>
</dbReference>
<gene>
    <name evidence="2" type="ORF">XBFM1_2150001</name>
</gene>
<evidence type="ECO:0000313" key="2">
    <source>
        <dbReference type="EMBL" id="CDH01423.1"/>
    </source>
</evidence>
<feature type="domain" description="DUF4123" evidence="1">
    <location>
        <begin position="21"/>
        <end position="140"/>
    </location>
</feature>
<protein>
    <recommendedName>
        <fullName evidence="1">DUF4123 domain-containing protein</fullName>
    </recommendedName>
</protein>
<reference evidence="2" key="1">
    <citation type="submission" date="2013-07" db="EMBL/GenBank/DDBJ databases">
        <title>Sub-species coevolution in mutualistic symbiosis.</title>
        <authorList>
            <person name="Murfin K."/>
            <person name="Klassen J."/>
            <person name="Lee M."/>
            <person name="Forst S."/>
            <person name="Stock P."/>
            <person name="Goodrich-Blair H."/>
        </authorList>
    </citation>
    <scope>NUCLEOTIDE SEQUENCE [LARGE SCALE GENOMIC DNA]</scope>
    <source>
        <strain evidence="2">Feltiae Moldova</strain>
    </source>
</reference>
<comment type="caution">
    <text evidence="2">The sequence shown here is derived from an EMBL/GenBank/DDBJ whole genome shotgun (WGS) entry which is preliminary data.</text>
</comment>